<keyword evidence="2" id="KW-1185">Reference proteome</keyword>
<evidence type="ECO:0000313" key="2">
    <source>
        <dbReference type="Proteomes" id="UP001218188"/>
    </source>
</evidence>
<proteinExistence type="predicted"/>
<accession>A0AAD6SFI7</accession>
<protein>
    <submittedName>
        <fullName evidence="1">Uncharacterized protein</fullName>
    </submittedName>
</protein>
<evidence type="ECO:0000313" key="1">
    <source>
        <dbReference type="EMBL" id="KAJ7026267.1"/>
    </source>
</evidence>
<sequence length="115" mass="12645">MSERRLHGKHLLALELHAAQTHVAAALFSLAVDAVEDAVLVATVKSTSQILTAEFRSTNIPWASIETTPGNFSDVTKFQPNVSLHRADTLSRDEPYELGCMLTATFLQLKSPRLE</sequence>
<comment type="caution">
    <text evidence="1">The sequence shown here is derived from an EMBL/GenBank/DDBJ whole genome shotgun (WGS) entry which is preliminary data.</text>
</comment>
<organism evidence="1 2">
    <name type="scientific">Mycena alexandri</name>
    <dbReference type="NCBI Taxonomy" id="1745969"/>
    <lineage>
        <taxon>Eukaryota</taxon>
        <taxon>Fungi</taxon>
        <taxon>Dikarya</taxon>
        <taxon>Basidiomycota</taxon>
        <taxon>Agaricomycotina</taxon>
        <taxon>Agaricomycetes</taxon>
        <taxon>Agaricomycetidae</taxon>
        <taxon>Agaricales</taxon>
        <taxon>Marasmiineae</taxon>
        <taxon>Mycenaceae</taxon>
        <taxon>Mycena</taxon>
    </lineage>
</organism>
<dbReference type="Proteomes" id="UP001218188">
    <property type="component" value="Unassembled WGS sequence"/>
</dbReference>
<dbReference type="AlphaFoldDB" id="A0AAD6SFI7"/>
<name>A0AAD6SFI7_9AGAR</name>
<gene>
    <name evidence="1" type="ORF">C8F04DRAFT_1268334</name>
</gene>
<reference evidence="1" key="1">
    <citation type="submission" date="2023-03" db="EMBL/GenBank/DDBJ databases">
        <title>Massive genome expansion in bonnet fungi (Mycena s.s.) driven by repeated elements and novel gene families across ecological guilds.</title>
        <authorList>
            <consortium name="Lawrence Berkeley National Laboratory"/>
            <person name="Harder C.B."/>
            <person name="Miyauchi S."/>
            <person name="Viragh M."/>
            <person name="Kuo A."/>
            <person name="Thoen E."/>
            <person name="Andreopoulos B."/>
            <person name="Lu D."/>
            <person name="Skrede I."/>
            <person name="Drula E."/>
            <person name="Henrissat B."/>
            <person name="Morin E."/>
            <person name="Kohler A."/>
            <person name="Barry K."/>
            <person name="LaButti K."/>
            <person name="Morin E."/>
            <person name="Salamov A."/>
            <person name="Lipzen A."/>
            <person name="Mereny Z."/>
            <person name="Hegedus B."/>
            <person name="Baldrian P."/>
            <person name="Stursova M."/>
            <person name="Weitz H."/>
            <person name="Taylor A."/>
            <person name="Grigoriev I.V."/>
            <person name="Nagy L.G."/>
            <person name="Martin F."/>
            <person name="Kauserud H."/>
        </authorList>
    </citation>
    <scope>NUCLEOTIDE SEQUENCE</scope>
    <source>
        <strain evidence="1">CBHHK200</strain>
    </source>
</reference>
<dbReference type="EMBL" id="JARJCM010000141">
    <property type="protein sequence ID" value="KAJ7026267.1"/>
    <property type="molecule type" value="Genomic_DNA"/>
</dbReference>